<dbReference type="EMBL" id="JBHEZY010000013">
    <property type="protein sequence ID" value="MFC1434374.1"/>
    <property type="molecule type" value="Genomic_DNA"/>
</dbReference>
<proteinExistence type="predicted"/>
<evidence type="ECO:0000313" key="2">
    <source>
        <dbReference type="Proteomes" id="UP001592530"/>
    </source>
</evidence>
<evidence type="ECO:0000313" key="1">
    <source>
        <dbReference type="EMBL" id="MFC1434374.1"/>
    </source>
</evidence>
<name>A0ABV6X7W7_9ACTN</name>
<comment type="caution">
    <text evidence="1">The sequence shown here is derived from an EMBL/GenBank/DDBJ whole genome shotgun (WGS) entry which is preliminary data.</text>
</comment>
<protein>
    <submittedName>
        <fullName evidence="1">Uncharacterized protein</fullName>
    </submittedName>
</protein>
<dbReference type="Proteomes" id="UP001592530">
    <property type="component" value="Unassembled WGS sequence"/>
</dbReference>
<dbReference type="RefSeq" id="WP_380556810.1">
    <property type="nucleotide sequence ID" value="NZ_JBHEZY010000013.1"/>
</dbReference>
<reference evidence="1 2" key="1">
    <citation type="submission" date="2024-09" db="EMBL/GenBank/DDBJ databases">
        <authorList>
            <person name="Lee S.D."/>
        </authorList>
    </citation>
    <scope>NUCLEOTIDE SEQUENCE [LARGE SCALE GENOMIC DNA]</scope>
    <source>
        <strain evidence="1 2">N1-3</strain>
    </source>
</reference>
<accession>A0ABV6X7W7</accession>
<sequence>MRAAAMGTWVCVVFWAQDHILLGFGVESLAADLIEGLLLLPVGLSVWEHFHPRPKRRRSWEREAEQA</sequence>
<gene>
    <name evidence="1" type="ORF">ACEZDB_27415</name>
</gene>
<organism evidence="1 2">
    <name type="scientific">Streptacidiphilus alkalitolerans</name>
    <dbReference type="NCBI Taxonomy" id="3342712"/>
    <lineage>
        <taxon>Bacteria</taxon>
        <taxon>Bacillati</taxon>
        <taxon>Actinomycetota</taxon>
        <taxon>Actinomycetes</taxon>
        <taxon>Kitasatosporales</taxon>
        <taxon>Streptomycetaceae</taxon>
        <taxon>Streptacidiphilus</taxon>
    </lineage>
</organism>